<keyword evidence="1 3" id="KW-0694">RNA-binding</keyword>
<organism evidence="5 6">
    <name type="scientific">Candidatus Aphodomorpha intestinavium</name>
    <dbReference type="NCBI Taxonomy" id="2840672"/>
    <lineage>
        <taxon>Bacteria</taxon>
        <taxon>Bacillati</taxon>
        <taxon>Bacillota</taxon>
        <taxon>Clostridia</taxon>
        <taxon>Eubacteriales</taxon>
        <taxon>Candidatus Aphodomorpha</taxon>
    </lineage>
</organism>
<sequence>MSERVDVALFRRGLAPSRERARALVMAGVVYVDGRRADKAGMPVPEGAAVEVREDPVPFVSRGGLKLQKALGVFGIDLTGAYALDVGASTGGFTDCMLQNGAAHVCAIDVGYGQLDWKLRGDARVTVMERTNARYMEPGWFAQPAAFASIDVSFISLRLILPPLLPCLAPDGTVVALVKPQFEAGRSEVGKHGVVRDPAVHAAVCRQVIGFADGLGYAVRGLSFSPITGPKGNIEFLLHLQRAQDRPPVPDAAAVEAVVAAAHAGVRAHAGEG</sequence>
<dbReference type="PANTHER" id="PTHR32319:SF0">
    <property type="entry name" value="BACTERIAL HEMOLYSIN-LIKE PROTEIN"/>
    <property type="match status" value="1"/>
</dbReference>
<dbReference type="Pfam" id="PF01728">
    <property type="entry name" value="FtsJ"/>
    <property type="match status" value="1"/>
</dbReference>
<keyword evidence="5" id="KW-0808">Transferase</keyword>
<dbReference type="GO" id="GO:0008168">
    <property type="term" value="F:methyltransferase activity"/>
    <property type="evidence" value="ECO:0007669"/>
    <property type="project" value="UniProtKB-KW"/>
</dbReference>
<reference evidence="5" key="2">
    <citation type="journal article" date="2021" name="PeerJ">
        <title>Extensive microbial diversity within the chicken gut microbiome revealed by metagenomics and culture.</title>
        <authorList>
            <person name="Gilroy R."/>
            <person name="Ravi A."/>
            <person name="Getino M."/>
            <person name="Pursley I."/>
            <person name="Horton D.L."/>
            <person name="Alikhan N.F."/>
            <person name="Baker D."/>
            <person name="Gharbi K."/>
            <person name="Hall N."/>
            <person name="Watson M."/>
            <person name="Adriaenssens E.M."/>
            <person name="Foster-Nyarko E."/>
            <person name="Jarju S."/>
            <person name="Secka A."/>
            <person name="Antonio M."/>
            <person name="Oren A."/>
            <person name="Chaudhuri R.R."/>
            <person name="La Ragione R."/>
            <person name="Hildebrand F."/>
            <person name="Pallen M.J."/>
        </authorList>
    </citation>
    <scope>NUCLEOTIDE SEQUENCE</scope>
    <source>
        <strain evidence="5">ChiGjej2B2-16831</strain>
    </source>
</reference>
<dbReference type="Pfam" id="PF01479">
    <property type="entry name" value="S4"/>
    <property type="match status" value="1"/>
</dbReference>
<evidence type="ECO:0000256" key="1">
    <source>
        <dbReference type="ARBA" id="ARBA00022884"/>
    </source>
</evidence>
<dbReference type="Gene3D" id="3.40.50.150">
    <property type="entry name" value="Vaccinia Virus protein VP39"/>
    <property type="match status" value="1"/>
</dbReference>
<reference evidence="5" key="1">
    <citation type="submission" date="2020-10" db="EMBL/GenBank/DDBJ databases">
        <authorList>
            <person name="Gilroy R."/>
        </authorList>
    </citation>
    <scope>NUCLEOTIDE SEQUENCE</scope>
    <source>
        <strain evidence="5">ChiGjej2B2-16831</strain>
    </source>
</reference>
<gene>
    <name evidence="5" type="ORF">IAD24_04220</name>
</gene>
<feature type="domain" description="RNA-binding S4" evidence="4">
    <location>
        <begin position="3"/>
        <end position="65"/>
    </location>
</feature>
<comment type="caution">
    <text evidence="5">The sequence shown here is derived from an EMBL/GenBank/DDBJ whole genome shotgun (WGS) entry which is preliminary data.</text>
</comment>
<dbReference type="NCBIfam" id="TIGR00478">
    <property type="entry name" value="tly"/>
    <property type="match status" value="1"/>
</dbReference>
<dbReference type="PROSITE" id="PS50889">
    <property type="entry name" value="S4"/>
    <property type="match status" value="1"/>
</dbReference>
<dbReference type="InterPro" id="IPR047048">
    <property type="entry name" value="TlyA"/>
</dbReference>
<dbReference type="InterPro" id="IPR036986">
    <property type="entry name" value="S4_RNA-bd_sf"/>
</dbReference>
<evidence type="ECO:0000313" key="5">
    <source>
        <dbReference type="EMBL" id="HIU94344.1"/>
    </source>
</evidence>
<dbReference type="GO" id="GO:0032259">
    <property type="term" value="P:methylation"/>
    <property type="evidence" value="ECO:0007669"/>
    <property type="project" value="UniProtKB-KW"/>
</dbReference>
<accession>A0A9D1ST96</accession>
<dbReference type="PIRSF" id="PIRSF005578">
    <property type="entry name" value="TlyA"/>
    <property type="match status" value="1"/>
</dbReference>
<protein>
    <submittedName>
        <fullName evidence="5">TlyA family RNA methyltransferase</fullName>
    </submittedName>
</protein>
<evidence type="ECO:0000256" key="2">
    <source>
        <dbReference type="ARBA" id="ARBA00029460"/>
    </source>
</evidence>
<dbReference type="Proteomes" id="UP000824128">
    <property type="component" value="Unassembled WGS sequence"/>
</dbReference>
<evidence type="ECO:0000313" key="6">
    <source>
        <dbReference type="Proteomes" id="UP000824128"/>
    </source>
</evidence>
<name>A0A9D1ST96_9FIRM</name>
<dbReference type="InterPro" id="IPR004538">
    <property type="entry name" value="Hemolysin_A/TlyA"/>
</dbReference>
<dbReference type="PANTHER" id="PTHR32319">
    <property type="entry name" value="BACTERIAL HEMOLYSIN-LIKE PROTEIN"/>
    <property type="match status" value="1"/>
</dbReference>
<evidence type="ECO:0000256" key="3">
    <source>
        <dbReference type="PROSITE-ProRule" id="PRU00182"/>
    </source>
</evidence>
<dbReference type="SMART" id="SM00363">
    <property type="entry name" value="S4"/>
    <property type="match status" value="1"/>
</dbReference>
<dbReference type="InterPro" id="IPR002942">
    <property type="entry name" value="S4_RNA-bd"/>
</dbReference>
<dbReference type="InterPro" id="IPR002877">
    <property type="entry name" value="RNA_MeTrfase_FtsJ_dom"/>
</dbReference>
<evidence type="ECO:0000259" key="4">
    <source>
        <dbReference type="SMART" id="SM00363"/>
    </source>
</evidence>
<dbReference type="GO" id="GO:0003723">
    <property type="term" value="F:RNA binding"/>
    <property type="evidence" value="ECO:0007669"/>
    <property type="project" value="UniProtKB-KW"/>
</dbReference>
<dbReference type="InterPro" id="IPR029063">
    <property type="entry name" value="SAM-dependent_MTases_sf"/>
</dbReference>
<comment type="similarity">
    <text evidence="2">Belongs to the TlyA family.</text>
</comment>
<dbReference type="EMBL" id="DVNZ01000133">
    <property type="protein sequence ID" value="HIU94344.1"/>
    <property type="molecule type" value="Genomic_DNA"/>
</dbReference>
<keyword evidence="5" id="KW-0489">Methyltransferase</keyword>
<proteinExistence type="inferred from homology"/>
<dbReference type="SUPFAM" id="SSF53335">
    <property type="entry name" value="S-adenosyl-L-methionine-dependent methyltransferases"/>
    <property type="match status" value="1"/>
</dbReference>
<dbReference type="CDD" id="cd00165">
    <property type="entry name" value="S4"/>
    <property type="match status" value="1"/>
</dbReference>
<dbReference type="Gene3D" id="3.10.290.10">
    <property type="entry name" value="RNA-binding S4 domain"/>
    <property type="match status" value="1"/>
</dbReference>
<dbReference type="SUPFAM" id="SSF55174">
    <property type="entry name" value="Alpha-L RNA-binding motif"/>
    <property type="match status" value="1"/>
</dbReference>
<dbReference type="AlphaFoldDB" id="A0A9D1ST96"/>